<accession>A0ABW4ZU37</accession>
<dbReference type="EMBL" id="JBHUIO010000002">
    <property type="protein sequence ID" value="MFD2169159.1"/>
    <property type="molecule type" value="Genomic_DNA"/>
</dbReference>
<gene>
    <name evidence="3" type="ORF">ACFSOY_03885</name>
</gene>
<feature type="signal peptide" evidence="1">
    <location>
        <begin position="1"/>
        <end position="28"/>
    </location>
</feature>
<dbReference type="InterPro" id="IPR051465">
    <property type="entry name" value="Cell_Envelope_Struct_Comp"/>
</dbReference>
<proteinExistence type="predicted"/>
<dbReference type="InterPro" id="IPR001119">
    <property type="entry name" value="SLH_dom"/>
</dbReference>
<dbReference type="PANTHER" id="PTHR43308">
    <property type="entry name" value="OUTER MEMBRANE PROTEIN ALPHA-RELATED"/>
    <property type="match status" value="1"/>
</dbReference>
<dbReference type="RefSeq" id="WP_386044207.1">
    <property type="nucleotide sequence ID" value="NZ_JBHUIO010000002.1"/>
</dbReference>
<name>A0ABW4ZU37_9BACL</name>
<evidence type="ECO:0000259" key="2">
    <source>
        <dbReference type="PROSITE" id="PS51272"/>
    </source>
</evidence>
<organism evidence="3 4">
    <name type="scientific">Tumebacillus lipolyticus</name>
    <dbReference type="NCBI Taxonomy" id="1280370"/>
    <lineage>
        <taxon>Bacteria</taxon>
        <taxon>Bacillati</taxon>
        <taxon>Bacillota</taxon>
        <taxon>Bacilli</taxon>
        <taxon>Bacillales</taxon>
        <taxon>Alicyclobacillaceae</taxon>
        <taxon>Tumebacillus</taxon>
    </lineage>
</organism>
<dbReference type="PROSITE" id="PS51272">
    <property type="entry name" value="SLH"/>
    <property type="match status" value="3"/>
</dbReference>
<evidence type="ECO:0000313" key="4">
    <source>
        <dbReference type="Proteomes" id="UP001597343"/>
    </source>
</evidence>
<feature type="domain" description="SLH" evidence="2">
    <location>
        <begin position="29"/>
        <end position="92"/>
    </location>
</feature>
<protein>
    <submittedName>
        <fullName evidence="3">S-layer homology domain-containing protein</fullName>
    </submittedName>
</protein>
<evidence type="ECO:0000313" key="3">
    <source>
        <dbReference type="EMBL" id="MFD2169159.1"/>
    </source>
</evidence>
<keyword evidence="1" id="KW-0732">Signal</keyword>
<feature type="chain" id="PRO_5045851526" evidence="1">
    <location>
        <begin position="29"/>
        <end position="350"/>
    </location>
</feature>
<reference evidence="4" key="1">
    <citation type="journal article" date="2019" name="Int. J. Syst. Evol. Microbiol.">
        <title>The Global Catalogue of Microorganisms (GCM) 10K type strain sequencing project: providing services to taxonomists for standard genome sequencing and annotation.</title>
        <authorList>
            <consortium name="The Broad Institute Genomics Platform"/>
            <consortium name="The Broad Institute Genome Sequencing Center for Infectious Disease"/>
            <person name="Wu L."/>
            <person name="Ma J."/>
        </authorList>
    </citation>
    <scope>NUCLEOTIDE SEQUENCE [LARGE SCALE GENOMIC DNA]</scope>
    <source>
        <strain evidence="4">CGMCC 1.13574</strain>
    </source>
</reference>
<dbReference type="Proteomes" id="UP001597343">
    <property type="component" value="Unassembled WGS sequence"/>
</dbReference>
<feature type="domain" description="SLH" evidence="2">
    <location>
        <begin position="154"/>
        <end position="216"/>
    </location>
</feature>
<keyword evidence="4" id="KW-1185">Reference proteome</keyword>
<evidence type="ECO:0000256" key="1">
    <source>
        <dbReference type="SAM" id="SignalP"/>
    </source>
</evidence>
<dbReference type="Pfam" id="PF00395">
    <property type="entry name" value="SLH"/>
    <property type="match status" value="3"/>
</dbReference>
<feature type="domain" description="SLH" evidence="2">
    <location>
        <begin position="94"/>
        <end position="153"/>
    </location>
</feature>
<dbReference type="PANTHER" id="PTHR43308:SF5">
    <property type="entry name" value="S-LAYER PROTEIN _ PEPTIDOGLYCAN ENDO-BETA-N-ACETYLGLUCOSAMINIDASE"/>
    <property type="match status" value="1"/>
</dbReference>
<sequence>MAKNRIKLITSALTTAALVSTLVAPALASDKAPFQDISGSYAEEAITFLNAHGILNGVDEKTFAPNGLMNREQFATMLVLTKEVELQSTGDLQFADNRAGAWYHDFVQTAANEKIMSGEGGGLFGIGKPMKREEAIVAILNMLGMEQLVDPNATPDFKDAVDIAPWAKGYVALAQKLGIVVGTGEGFQPKVKTTRAMGAQMLYLSLKEYANHATMIGFDFQGFDKMIAGQESTFTISALAINVPQELSLRYKATLTGENGTPLANQTISYESPLGWQTFTTDENGVAYFGPAEGFKPAEIDLEKGISTQFKTKIANAGNYSLQVSFVQASDLQPFGRAFEQRFTVAPAQN</sequence>
<comment type="caution">
    <text evidence="3">The sequence shown here is derived from an EMBL/GenBank/DDBJ whole genome shotgun (WGS) entry which is preliminary data.</text>
</comment>